<dbReference type="InterPro" id="IPR009010">
    <property type="entry name" value="Asp_de-COase-like_dom_sf"/>
</dbReference>
<dbReference type="Gene3D" id="3.40.228.10">
    <property type="entry name" value="Dimethylsulfoxide Reductase, domain 2"/>
    <property type="match status" value="1"/>
</dbReference>
<sequence>MSDDYTPQDSVPIPPPDAKMHTTACDYCVVACGYKVYTWPTDSESGGRAADKNAFGRPIGGTLAPWVSPNQHNIVSVDGKAHHAVVVADFEAAVVNKAGNHSIRGGTLALKCYNPDTPTRDRLQYPQIRVNGKLERVDWDTATDVMAAVSKHVIAKYGEAAWAMKTYSYEFFENTFAITKLAFGAIKTPAYSQHDKPGDFSDTAGVDDSGIITFSASYKDWSEADVLFISGTDPYETKTIVFTSWLMNGPKMIMVLPRRTAGVAYAEQNGGLFLQINPGTDTLLHLALIRYILEQGWEDKEFIEKWIASSWEIEMGMGRGTRNTPWQWRTTWGKIGDDYSGYREWILDYEPASMAFASQVTGIPESQIIQAAEMITGAGGERPKTSFAFEKGNYWSNNYTNTTSYAALGLINGAGNRPGRMISRMGGHQRGWMGAASYPREKSPAKIPGRRKQALDLDRWVEAGHVRFAWAIGTTWMGAMAASRELENTFRAMTSEHPVQVTSSDKQAIIDTLIKRVDEDGMLLVDSDLYPVAPIGTEFSDIVLPAAAWGEHDATRNNGERRLRLYSKFYDAPGESKPDWWAIAQFAQKMGFKGFDWEDDNAVFEESARFSRSGHRDYNVLVWRAKQLGMTAHELLRTLGTEGIQTPIRWVNGEMVGTVRLHDTTLELAAPEGPTLHHKWLTHFKTQSGKAVLNKSPWELFSDFYARITPDRSKGEMWLTSGRINEIWQSGADDFRKPYILNRWPDTWVEIHPDDAEEFGIESGDEVRLWSDDILIQDGNWISVKGDDMTFTGLMENGHIRTGSGEARAVAIVSADVKKGILFTNFLHPSSPSNSLVHRVPDPITNAYRYKLGKAFIEKTGESPFKHSFAEMTFKERTTKTQ</sequence>
<dbReference type="GO" id="GO:0022904">
    <property type="term" value="P:respiratory electron transport chain"/>
    <property type="evidence" value="ECO:0007669"/>
    <property type="project" value="TreeGrafter"/>
</dbReference>
<dbReference type="GO" id="GO:0043546">
    <property type="term" value="F:molybdopterin cofactor binding"/>
    <property type="evidence" value="ECO:0007669"/>
    <property type="project" value="InterPro"/>
</dbReference>
<dbReference type="SUPFAM" id="SSF50692">
    <property type="entry name" value="ADC-like"/>
    <property type="match status" value="1"/>
</dbReference>
<evidence type="ECO:0000259" key="6">
    <source>
        <dbReference type="Pfam" id="PF18465"/>
    </source>
</evidence>
<evidence type="ECO:0000256" key="1">
    <source>
        <dbReference type="ARBA" id="ARBA00022723"/>
    </source>
</evidence>
<reference evidence="7" key="1">
    <citation type="submission" date="2018-06" db="EMBL/GenBank/DDBJ databases">
        <authorList>
            <person name="Zhirakovskaya E."/>
        </authorList>
    </citation>
    <scope>NUCLEOTIDE SEQUENCE</scope>
</reference>
<dbReference type="SUPFAM" id="SSF53706">
    <property type="entry name" value="Formate dehydrogenase/DMSO reductase, domains 1-3"/>
    <property type="match status" value="1"/>
</dbReference>
<dbReference type="InterPro" id="IPR041632">
    <property type="entry name" value="AioA/IdrA_3Fe-4S"/>
</dbReference>
<evidence type="ECO:0000256" key="2">
    <source>
        <dbReference type="ARBA" id="ARBA00023004"/>
    </source>
</evidence>
<feature type="domain" description="Molybdopterin dinucleotide-binding" evidence="5">
    <location>
        <begin position="717"/>
        <end position="772"/>
    </location>
</feature>
<dbReference type="Pfam" id="PF18465">
    <property type="entry name" value="Rieske_3"/>
    <property type="match status" value="1"/>
</dbReference>
<evidence type="ECO:0000259" key="5">
    <source>
        <dbReference type="Pfam" id="PF01568"/>
    </source>
</evidence>
<dbReference type="PANTHER" id="PTHR43105:SF10">
    <property type="entry name" value="NADH-QUINONE OXIDOREDUCTASE SUBUNIT G"/>
    <property type="match status" value="1"/>
</dbReference>
<evidence type="ECO:0000313" key="7">
    <source>
        <dbReference type="EMBL" id="VAW39107.1"/>
    </source>
</evidence>
<name>A0A3B0VL55_9ZZZZ</name>
<keyword evidence="2" id="KW-0408">Iron</keyword>
<keyword evidence="1" id="KW-0479">Metal-binding</keyword>
<dbReference type="InterPro" id="IPR006657">
    <property type="entry name" value="MoPterin_dinucl-bd_dom"/>
</dbReference>
<evidence type="ECO:0000259" key="4">
    <source>
        <dbReference type="Pfam" id="PF00384"/>
    </source>
</evidence>
<protein>
    <submittedName>
        <fullName evidence="7">Assimilatory nitrate reductase large subunit</fullName>
        <ecNumber evidence="7">1.7.99.4</ecNumber>
    </submittedName>
</protein>
<dbReference type="EC" id="1.7.99.4" evidence="7"/>
<feature type="domain" description="Arsenite oxidase subunit AioA/Iodate reductase subunit IdrA 3Fe-4S cluster" evidence="6">
    <location>
        <begin position="25"/>
        <end position="119"/>
    </location>
</feature>
<gene>
    <name evidence="7" type="ORF">MNBD_CHLOROFLEXI01-4632</name>
</gene>
<feature type="domain" description="Molybdopterin oxidoreductase" evidence="4">
    <location>
        <begin position="122"/>
        <end position="588"/>
    </location>
</feature>
<organism evidence="7">
    <name type="scientific">hydrothermal vent metagenome</name>
    <dbReference type="NCBI Taxonomy" id="652676"/>
    <lineage>
        <taxon>unclassified sequences</taxon>
        <taxon>metagenomes</taxon>
        <taxon>ecological metagenomes</taxon>
    </lineage>
</organism>
<dbReference type="GO" id="GO:0003954">
    <property type="term" value="F:NADH dehydrogenase activity"/>
    <property type="evidence" value="ECO:0007669"/>
    <property type="project" value="TreeGrafter"/>
</dbReference>
<dbReference type="Gene3D" id="3.40.50.740">
    <property type="match status" value="1"/>
</dbReference>
<dbReference type="PANTHER" id="PTHR43105">
    <property type="entry name" value="RESPIRATORY NITRATE REDUCTASE"/>
    <property type="match status" value="1"/>
</dbReference>
<dbReference type="AlphaFoldDB" id="A0A3B0VL55"/>
<dbReference type="InterPro" id="IPR050123">
    <property type="entry name" value="Prok_molybdopt-oxidoreductase"/>
</dbReference>
<dbReference type="GO" id="GO:0016020">
    <property type="term" value="C:membrane"/>
    <property type="evidence" value="ECO:0007669"/>
    <property type="project" value="TreeGrafter"/>
</dbReference>
<dbReference type="Gene3D" id="2.40.40.20">
    <property type="match status" value="1"/>
</dbReference>
<dbReference type="Pfam" id="PF01568">
    <property type="entry name" value="Molydop_binding"/>
    <property type="match status" value="1"/>
</dbReference>
<dbReference type="InterPro" id="IPR006656">
    <property type="entry name" value="Mopterin_OxRdtase"/>
</dbReference>
<keyword evidence="3" id="KW-0411">Iron-sulfur</keyword>
<dbReference type="EMBL" id="UOEU01000730">
    <property type="protein sequence ID" value="VAW39107.1"/>
    <property type="molecule type" value="Genomic_DNA"/>
</dbReference>
<dbReference type="Pfam" id="PF00384">
    <property type="entry name" value="Molybdopterin"/>
    <property type="match status" value="1"/>
</dbReference>
<dbReference type="GO" id="GO:0051536">
    <property type="term" value="F:iron-sulfur cluster binding"/>
    <property type="evidence" value="ECO:0007669"/>
    <property type="project" value="UniProtKB-KW"/>
</dbReference>
<dbReference type="GO" id="GO:0046872">
    <property type="term" value="F:metal ion binding"/>
    <property type="evidence" value="ECO:0007669"/>
    <property type="project" value="UniProtKB-KW"/>
</dbReference>
<accession>A0A3B0VL55</accession>
<keyword evidence="7" id="KW-0560">Oxidoreductase</keyword>
<evidence type="ECO:0000256" key="3">
    <source>
        <dbReference type="ARBA" id="ARBA00023014"/>
    </source>
</evidence>
<dbReference type="Gene3D" id="3.30.200.200">
    <property type="match status" value="1"/>
</dbReference>
<proteinExistence type="predicted"/>